<evidence type="ECO:0000256" key="1">
    <source>
        <dbReference type="SAM" id="SignalP"/>
    </source>
</evidence>
<accession>A0A0A9E0M0</accession>
<feature type="chain" id="PRO_5002046709" description="Secreted protein" evidence="1">
    <location>
        <begin position="24"/>
        <end position="67"/>
    </location>
</feature>
<dbReference type="EMBL" id="GBRH01203536">
    <property type="protein sequence ID" value="JAD94359.1"/>
    <property type="molecule type" value="Transcribed_RNA"/>
</dbReference>
<name>A0A0A9E0M0_ARUDO</name>
<organism evidence="2">
    <name type="scientific">Arundo donax</name>
    <name type="common">Giant reed</name>
    <name type="synonym">Donax arundinaceus</name>
    <dbReference type="NCBI Taxonomy" id="35708"/>
    <lineage>
        <taxon>Eukaryota</taxon>
        <taxon>Viridiplantae</taxon>
        <taxon>Streptophyta</taxon>
        <taxon>Embryophyta</taxon>
        <taxon>Tracheophyta</taxon>
        <taxon>Spermatophyta</taxon>
        <taxon>Magnoliopsida</taxon>
        <taxon>Liliopsida</taxon>
        <taxon>Poales</taxon>
        <taxon>Poaceae</taxon>
        <taxon>PACMAD clade</taxon>
        <taxon>Arundinoideae</taxon>
        <taxon>Arundineae</taxon>
        <taxon>Arundo</taxon>
    </lineage>
</organism>
<evidence type="ECO:0008006" key="3">
    <source>
        <dbReference type="Google" id="ProtNLM"/>
    </source>
</evidence>
<keyword evidence="1" id="KW-0732">Signal</keyword>
<reference evidence="2" key="2">
    <citation type="journal article" date="2015" name="Data Brief">
        <title>Shoot transcriptome of the giant reed, Arundo donax.</title>
        <authorList>
            <person name="Barrero R.A."/>
            <person name="Guerrero F.D."/>
            <person name="Moolhuijzen P."/>
            <person name="Goolsby J.A."/>
            <person name="Tidwell J."/>
            <person name="Bellgard S.E."/>
            <person name="Bellgard M.I."/>
        </authorList>
    </citation>
    <scope>NUCLEOTIDE SEQUENCE</scope>
    <source>
        <tissue evidence="2">Shoot tissue taken approximately 20 cm above the soil surface</tissue>
    </source>
</reference>
<sequence length="67" mass="7918">MEHLVPVDFLFFILCMFHWRVDENCYLHRCCSYGALFNCLAFCESLSFYPSCHHSILQLVNLSLVKI</sequence>
<reference evidence="2" key="1">
    <citation type="submission" date="2014-09" db="EMBL/GenBank/DDBJ databases">
        <authorList>
            <person name="Magalhaes I.L.F."/>
            <person name="Oliveira U."/>
            <person name="Santos F.R."/>
            <person name="Vidigal T.H.D.A."/>
            <person name="Brescovit A.D."/>
            <person name="Santos A.J."/>
        </authorList>
    </citation>
    <scope>NUCLEOTIDE SEQUENCE</scope>
    <source>
        <tissue evidence="2">Shoot tissue taken approximately 20 cm above the soil surface</tissue>
    </source>
</reference>
<dbReference type="AlphaFoldDB" id="A0A0A9E0M0"/>
<feature type="signal peptide" evidence="1">
    <location>
        <begin position="1"/>
        <end position="23"/>
    </location>
</feature>
<protein>
    <recommendedName>
        <fullName evidence="3">Secreted protein</fullName>
    </recommendedName>
</protein>
<proteinExistence type="predicted"/>
<evidence type="ECO:0000313" key="2">
    <source>
        <dbReference type="EMBL" id="JAD94359.1"/>
    </source>
</evidence>